<dbReference type="FunFam" id="1.10.150.50:FF:000017">
    <property type="entry name" value="Liprin-beta-1 isoform 1"/>
    <property type="match status" value="1"/>
</dbReference>
<keyword evidence="2" id="KW-0597">Phosphoprotein</keyword>
<keyword evidence="3" id="KW-0677">Repeat</keyword>
<accession>A0AAX7SF42</accession>
<keyword evidence="10" id="KW-1185">Reference proteome</keyword>
<feature type="compositionally biased region" description="Basic and acidic residues" evidence="7">
    <location>
        <begin position="734"/>
        <end position="752"/>
    </location>
</feature>
<dbReference type="InterPro" id="IPR037619">
    <property type="entry name" value="LIPB1/2_SAM_3rd"/>
</dbReference>
<dbReference type="FunFam" id="1.10.150.50:FF:000007">
    <property type="entry name" value="Liprin-beta-1 isoform 1"/>
    <property type="match status" value="1"/>
</dbReference>
<feature type="domain" description="SAM" evidence="8">
    <location>
        <begin position="423"/>
        <end position="487"/>
    </location>
</feature>
<dbReference type="Pfam" id="PF07647">
    <property type="entry name" value="SAM_2"/>
    <property type="match status" value="1"/>
</dbReference>
<reference evidence="9" key="3">
    <citation type="submission" date="2025-08" db="UniProtKB">
        <authorList>
            <consortium name="Ensembl"/>
        </authorList>
    </citation>
    <scope>IDENTIFICATION</scope>
</reference>
<organism evidence="9 10">
    <name type="scientific">Astatotilapia calliptera</name>
    <name type="common">Eastern happy</name>
    <name type="synonym">Chromis callipterus</name>
    <dbReference type="NCBI Taxonomy" id="8154"/>
    <lineage>
        <taxon>Eukaryota</taxon>
        <taxon>Metazoa</taxon>
        <taxon>Chordata</taxon>
        <taxon>Craniata</taxon>
        <taxon>Vertebrata</taxon>
        <taxon>Euteleostomi</taxon>
        <taxon>Actinopterygii</taxon>
        <taxon>Neopterygii</taxon>
        <taxon>Teleostei</taxon>
        <taxon>Neoteleostei</taxon>
        <taxon>Acanthomorphata</taxon>
        <taxon>Ovalentaria</taxon>
        <taxon>Cichlomorphae</taxon>
        <taxon>Cichliformes</taxon>
        <taxon>Cichlidae</taxon>
        <taxon>African cichlids</taxon>
        <taxon>Pseudocrenilabrinae</taxon>
        <taxon>Haplochromini</taxon>
        <taxon>Astatotilapia</taxon>
    </lineage>
</organism>
<feature type="domain" description="SAM" evidence="8">
    <location>
        <begin position="500"/>
        <end position="558"/>
    </location>
</feature>
<dbReference type="InterPro" id="IPR037617">
    <property type="entry name" value="LIPB1/2_SAM_1"/>
</dbReference>
<feature type="region of interest" description="Disordered" evidence="7">
    <location>
        <begin position="727"/>
        <end position="760"/>
    </location>
</feature>
<feature type="compositionally biased region" description="Polar residues" evidence="7">
    <location>
        <begin position="340"/>
        <end position="358"/>
    </location>
</feature>
<dbReference type="PROSITE" id="PS50105">
    <property type="entry name" value="SAM_DOMAIN"/>
    <property type="match status" value="3"/>
</dbReference>
<feature type="domain" description="SAM" evidence="8">
    <location>
        <begin position="583"/>
        <end position="614"/>
    </location>
</feature>
<dbReference type="FunFam" id="1.10.150.50:FF:000005">
    <property type="entry name" value="Liprin-beta-1 isoform 1"/>
    <property type="match status" value="1"/>
</dbReference>
<proteinExistence type="inferred from homology"/>
<evidence type="ECO:0000313" key="9">
    <source>
        <dbReference type="Ensembl" id="ENSACLP00000042330.1"/>
    </source>
</evidence>
<dbReference type="InterPro" id="IPR029515">
    <property type="entry name" value="Liprin"/>
</dbReference>
<comment type="function">
    <text evidence="5">May regulate the disassembly of focal adhesions. Did not bind receptor-like tyrosine phosphatases type 2A.</text>
</comment>
<evidence type="ECO:0000256" key="1">
    <source>
        <dbReference type="ARBA" id="ARBA00007547"/>
    </source>
</evidence>
<dbReference type="PANTHER" id="PTHR12587:SF18">
    <property type="entry name" value="LIPRIN-BETA-2"/>
    <property type="match status" value="1"/>
</dbReference>
<dbReference type="Pfam" id="PF26022">
    <property type="entry name" value="CC_Liprin_beta"/>
    <property type="match status" value="1"/>
</dbReference>
<dbReference type="InterPro" id="IPR001660">
    <property type="entry name" value="SAM"/>
</dbReference>
<dbReference type="GO" id="GO:0007528">
    <property type="term" value="P:neuromuscular junction development"/>
    <property type="evidence" value="ECO:0007669"/>
    <property type="project" value="TreeGrafter"/>
</dbReference>
<name>A0AAX7SF42_ASTCA</name>
<dbReference type="SMART" id="SM00454">
    <property type="entry name" value="SAM"/>
    <property type="match status" value="3"/>
</dbReference>
<feature type="coiled-coil region" evidence="6">
    <location>
        <begin position="8"/>
        <end position="70"/>
    </location>
</feature>
<dbReference type="InterPro" id="IPR013761">
    <property type="entry name" value="SAM/pointed_sf"/>
</dbReference>
<evidence type="ECO:0000256" key="7">
    <source>
        <dbReference type="SAM" id="MobiDB-lite"/>
    </source>
</evidence>
<dbReference type="Pfam" id="PF00536">
    <property type="entry name" value="SAM_1"/>
    <property type="match status" value="2"/>
</dbReference>
<dbReference type="CDD" id="cd09569">
    <property type="entry name" value="SAM_liprin-beta1_2_repeat3"/>
    <property type="match status" value="1"/>
</dbReference>
<evidence type="ECO:0000256" key="6">
    <source>
        <dbReference type="SAM" id="Coils"/>
    </source>
</evidence>
<reference evidence="9 10" key="1">
    <citation type="submission" date="2018-05" db="EMBL/GenBank/DDBJ databases">
        <authorList>
            <person name="Datahose"/>
        </authorList>
    </citation>
    <scope>NUCLEOTIDE SEQUENCE</scope>
</reference>
<gene>
    <name evidence="9" type="primary">PPFIBP2</name>
</gene>
<evidence type="ECO:0000256" key="3">
    <source>
        <dbReference type="ARBA" id="ARBA00022737"/>
    </source>
</evidence>
<protein>
    <recommendedName>
        <fullName evidence="8">SAM domain-containing protein</fullName>
    </recommendedName>
</protein>
<dbReference type="GO" id="GO:0048786">
    <property type="term" value="C:presynaptic active zone"/>
    <property type="evidence" value="ECO:0007669"/>
    <property type="project" value="TreeGrafter"/>
</dbReference>
<dbReference type="PANTHER" id="PTHR12587">
    <property type="entry name" value="LAR INTERACTING PROTEIN LIP -RELATED PROTEIN"/>
    <property type="match status" value="1"/>
</dbReference>
<dbReference type="CDD" id="cd09566">
    <property type="entry name" value="SAM_liprin-beta1_2_repeat2"/>
    <property type="match status" value="1"/>
</dbReference>
<comment type="similarity">
    <text evidence="1">Belongs to the liprin family. Liprin-beta subfamily.</text>
</comment>
<dbReference type="InterPro" id="IPR037618">
    <property type="entry name" value="LIPB1/2_SAM_2nd"/>
</dbReference>
<dbReference type="InterPro" id="IPR058914">
    <property type="entry name" value="LIPB1/2_CC"/>
</dbReference>
<reference evidence="10" key="2">
    <citation type="submission" date="2023-03" db="EMBL/GenBank/DDBJ databases">
        <authorList>
            <consortium name="Wellcome Sanger Institute Data Sharing"/>
        </authorList>
    </citation>
    <scope>NUCLEOTIDE SEQUENCE [LARGE SCALE GENOMIC DNA]</scope>
</reference>
<feature type="compositionally biased region" description="Basic and acidic residues" evidence="7">
    <location>
        <begin position="387"/>
        <end position="396"/>
    </location>
</feature>
<dbReference type="AlphaFoldDB" id="A0AAX7SF42"/>
<reference evidence="9" key="4">
    <citation type="submission" date="2025-09" db="UniProtKB">
        <authorList>
            <consortium name="Ensembl"/>
        </authorList>
    </citation>
    <scope>IDENTIFICATION</scope>
</reference>
<evidence type="ECO:0000256" key="2">
    <source>
        <dbReference type="ARBA" id="ARBA00022553"/>
    </source>
</evidence>
<dbReference type="CDD" id="cd09563">
    <property type="entry name" value="SAM_liprin-beta1_2_repeat1"/>
    <property type="match status" value="1"/>
</dbReference>
<feature type="coiled-coil region" evidence="6">
    <location>
        <begin position="155"/>
        <end position="189"/>
    </location>
</feature>
<evidence type="ECO:0000259" key="8">
    <source>
        <dbReference type="PROSITE" id="PS50105"/>
    </source>
</evidence>
<dbReference type="Proteomes" id="UP000265100">
    <property type="component" value="Chromosome 7"/>
</dbReference>
<dbReference type="SUPFAM" id="SSF47769">
    <property type="entry name" value="SAM/Pointed domain"/>
    <property type="match status" value="3"/>
</dbReference>
<feature type="region of interest" description="Disordered" evidence="7">
    <location>
        <begin position="336"/>
        <end position="418"/>
    </location>
</feature>
<dbReference type="Gene3D" id="1.10.150.50">
    <property type="entry name" value="Transcription Factor, Ets-1"/>
    <property type="match status" value="3"/>
</dbReference>
<evidence type="ECO:0000256" key="5">
    <source>
        <dbReference type="ARBA" id="ARBA00060046"/>
    </source>
</evidence>
<evidence type="ECO:0000256" key="4">
    <source>
        <dbReference type="ARBA" id="ARBA00023054"/>
    </source>
</evidence>
<sequence length="760" mass="86728">HTHQKTNNETYQERLLRLEGDKESLVLQVSVLTDQVEAQGEKIRDLESSLEEHRQKLASTEEMLQQELMSRTSLETQKLDLMDEVSFLKLKLVSMEETQTNSHPQDSTDTKQNKAEVRKVNKHVFKHIQVFDLEMENLYDVLVWLTEECYGLAFLQDLQQEVKQLKSKVDELEGEKSQYERKLRATKVLAKAHRGTIGSFLTSLSSLLDQEYQRLKVGMESLLASNDEKDRRIEELTILLSQYRKMREVMALTQGELPFSSNTLFAFYIVQNPHMELNKYQTLPGKLSKKNEPRAELNGDGDGEYLSPVHSPQVPAVIPLLIVFFPVAEHSEKLEECFPSDQSPLSSGVDSGQQSPVSPENRKGHRGIRKLWGKIRRSQSGSPVQVHDPELGDFKRGGFRATAGPRLARPGKTQDLKTPFSKWNTEQVCDWIEDIGLGQYSILARQWVTSGQTLLSATPQDLEKEMAMKNPLHRKKLQLSIKAISSKQPEKSAELDYLWVTRWLDDIGLPQYKDQFNEGRVDGQMLQYLTVNDLLFLKVTSQLHHLSIKCAIHVLHVNKFNPNCLKRRPGNESQFTPSEVVQWSNHRVMEWLRSVDLAEYAPNLRGSGVHGGLIMLEPRFNSDSMAMLLNIPPQKTLLRRHLTTNFNNLVGAQAQQEKREYTEATGYSPLSITAKVKPKKLGFSNLTHLRRRRPDESTDYVCPIESSSPQSGQSAVNGVQMRPYTGFRGLSPILDREPDRSRDQVGLEDSRADPSPWQQL</sequence>
<dbReference type="Ensembl" id="ENSACLT00000047210.1">
    <property type="protein sequence ID" value="ENSACLP00000042330.1"/>
    <property type="gene ID" value="ENSACLG00000012559.2"/>
</dbReference>
<keyword evidence="4 6" id="KW-0175">Coiled coil</keyword>
<feature type="compositionally biased region" description="Basic residues" evidence="7">
    <location>
        <begin position="363"/>
        <end position="377"/>
    </location>
</feature>
<evidence type="ECO:0000313" key="10">
    <source>
        <dbReference type="Proteomes" id="UP000265100"/>
    </source>
</evidence>
<dbReference type="GO" id="GO:0005829">
    <property type="term" value="C:cytosol"/>
    <property type="evidence" value="ECO:0007669"/>
    <property type="project" value="UniProtKB-ARBA"/>
</dbReference>
<dbReference type="GeneTree" id="ENSGT01050000244951"/>